<dbReference type="EMBL" id="JH159152">
    <property type="protein sequence ID" value="EGZ25408.1"/>
    <property type="molecule type" value="Genomic_DNA"/>
</dbReference>
<dbReference type="AlphaFoldDB" id="G4YSY9"/>
<dbReference type="Proteomes" id="UP000002640">
    <property type="component" value="Unassembled WGS sequence"/>
</dbReference>
<dbReference type="RefSeq" id="XP_009520696.1">
    <property type="nucleotide sequence ID" value="XM_009522401.1"/>
</dbReference>
<sequence>MKDVIRFPAPTDDAEWSALGFYDKSGAPSYNCLAAIDYRKKFCYLGVFSGSNSDQSMWNQSEVLGPRAREIFVAISNGAIWLTRNQRCFNYHLSSTRILVESVFGKWKAPFKVLHGVTDRRTHKRNARMICAAAVLHNLLIDICDNLKFKFVRTDKCRLLTCRK</sequence>
<evidence type="ECO:0000256" key="2">
    <source>
        <dbReference type="ARBA" id="ARBA00022723"/>
    </source>
</evidence>
<dbReference type="OMA" id="VQRCERY"/>
<dbReference type="InterPro" id="IPR027806">
    <property type="entry name" value="HARBI1_dom"/>
</dbReference>
<organism evidence="4 5">
    <name type="scientific">Phytophthora sojae (strain P6497)</name>
    <name type="common">Soybean stem and root rot agent</name>
    <name type="synonym">Phytophthora megasperma f. sp. glycines</name>
    <dbReference type="NCBI Taxonomy" id="1094619"/>
    <lineage>
        <taxon>Eukaryota</taxon>
        <taxon>Sar</taxon>
        <taxon>Stramenopiles</taxon>
        <taxon>Oomycota</taxon>
        <taxon>Peronosporomycetes</taxon>
        <taxon>Peronosporales</taxon>
        <taxon>Peronosporaceae</taxon>
        <taxon>Phytophthora</taxon>
    </lineage>
</organism>
<evidence type="ECO:0000256" key="1">
    <source>
        <dbReference type="ARBA" id="ARBA00001968"/>
    </source>
</evidence>
<dbReference type="GeneID" id="20643438"/>
<feature type="domain" description="DDE Tnp4" evidence="3">
    <location>
        <begin position="82"/>
        <end position="138"/>
    </location>
</feature>
<evidence type="ECO:0000313" key="4">
    <source>
        <dbReference type="EMBL" id="EGZ25408.1"/>
    </source>
</evidence>
<dbReference type="KEGG" id="psoj:PHYSODRAFT_311881"/>
<evidence type="ECO:0000313" key="5">
    <source>
        <dbReference type="Proteomes" id="UP000002640"/>
    </source>
</evidence>
<keyword evidence="2" id="KW-0479">Metal-binding</keyword>
<dbReference type="GO" id="GO:0046872">
    <property type="term" value="F:metal ion binding"/>
    <property type="evidence" value="ECO:0007669"/>
    <property type="project" value="UniProtKB-KW"/>
</dbReference>
<proteinExistence type="predicted"/>
<gene>
    <name evidence="4" type="ORF">PHYSODRAFT_311881</name>
</gene>
<dbReference type="InParanoid" id="G4YSY9"/>
<evidence type="ECO:0000259" key="3">
    <source>
        <dbReference type="Pfam" id="PF13359"/>
    </source>
</evidence>
<dbReference type="Pfam" id="PF13359">
    <property type="entry name" value="DDE_Tnp_4"/>
    <property type="match status" value="1"/>
</dbReference>
<comment type="cofactor">
    <cofactor evidence="1">
        <name>a divalent metal cation</name>
        <dbReference type="ChEBI" id="CHEBI:60240"/>
    </cofactor>
</comment>
<protein>
    <recommendedName>
        <fullName evidence="3">DDE Tnp4 domain-containing protein</fullName>
    </recommendedName>
</protein>
<reference evidence="4 5" key="1">
    <citation type="journal article" date="2006" name="Science">
        <title>Phytophthora genome sequences uncover evolutionary origins and mechanisms of pathogenesis.</title>
        <authorList>
            <person name="Tyler B.M."/>
            <person name="Tripathy S."/>
            <person name="Zhang X."/>
            <person name="Dehal P."/>
            <person name="Jiang R.H."/>
            <person name="Aerts A."/>
            <person name="Arredondo F.D."/>
            <person name="Baxter L."/>
            <person name="Bensasson D."/>
            <person name="Beynon J.L."/>
            <person name="Chapman J."/>
            <person name="Damasceno C.M."/>
            <person name="Dorrance A.E."/>
            <person name="Dou D."/>
            <person name="Dickerman A.W."/>
            <person name="Dubchak I.L."/>
            <person name="Garbelotto M."/>
            <person name="Gijzen M."/>
            <person name="Gordon S.G."/>
            <person name="Govers F."/>
            <person name="Grunwald N.J."/>
            <person name="Huang W."/>
            <person name="Ivors K.L."/>
            <person name="Jones R.W."/>
            <person name="Kamoun S."/>
            <person name="Krampis K."/>
            <person name="Lamour K.H."/>
            <person name="Lee M.K."/>
            <person name="McDonald W.H."/>
            <person name="Medina M."/>
            <person name="Meijer H.J."/>
            <person name="Nordberg E.K."/>
            <person name="Maclean D.J."/>
            <person name="Ospina-Giraldo M.D."/>
            <person name="Morris P.F."/>
            <person name="Phuntumart V."/>
            <person name="Putnam N.H."/>
            <person name="Rash S."/>
            <person name="Rose J.K."/>
            <person name="Sakihama Y."/>
            <person name="Salamov A.A."/>
            <person name="Savidor A."/>
            <person name="Scheuring C.F."/>
            <person name="Smith B.M."/>
            <person name="Sobral B.W."/>
            <person name="Terry A."/>
            <person name="Torto-Alalibo T.A."/>
            <person name="Win J."/>
            <person name="Xu Z."/>
            <person name="Zhang H."/>
            <person name="Grigoriev I.V."/>
            <person name="Rokhsar D.S."/>
            <person name="Boore J.L."/>
        </authorList>
    </citation>
    <scope>NUCLEOTIDE SEQUENCE [LARGE SCALE GENOMIC DNA]</scope>
    <source>
        <strain evidence="4 5">P6497</strain>
    </source>
</reference>
<name>G4YSY9_PHYSP</name>
<accession>G4YSY9</accession>
<keyword evidence="5" id="KW-1185">Reference proteome</keyword>